<keyword evidence="4 8" id="KW-0547">Nucleotide-binding</keyword>
<evidence type="ECO:0000313" key="11">
    <source>
        <dbReference type="EMBL" id="USQ74965.1"/>
    </source>
</evidence>
<dbReference type="RefSeq" id="WP_252619068.1">
    <property type="nucleotide sequence ID" value="NZ_CP099490.1"/>
</dbReference>
<evidence type="ECO:0000256" key="1">
    <source>
        <dbReference type="ARBA" id="ARBA00022515"/>
    </source>
</evidence>
<keyword evidence="6 8" id="KW-0067">ATP-binding</keyword>
<comment type="subunit">
    <text evidence="8">Component of the replication restart primosome.</text>
</comment>
<comment type="function">
    <text evidence="8">Initiates the restart of stalled replication forks, which reloads the replicative helicase on sites other than the origin of replication. Recognizes and binds to abandoned replication forks and remodels them to uncover a helicase loading site. Promotes assembly of the primosome at these replication forks.</text>
</comment>
<keyword evidence="3 8" id="KW-0479">Metal-binding</keyword>
<dbReference type="EMBL" id="CP099490">
    <property type="protein sequence ID" value="USQ74965.1"/>
    <property type="molecule type" value="Genomic_DNA"/>
</dbReference>
<feature type="domain" description="Primosomal protein N' 3' DNA-binding" evidence="10">
    <location>
        <begin position="47"/>
        <end position="146"/>
    </location>
</feature>
<dbReference type="Gene3D" id="3.40.50.300">
    <property type="entry name" value="P-loop containing nucleotide triphosphate hydrolases"/>
    <property type="match status" value="1"/>
</dbReference>
<keyword evidence="12" id="KW-1185">Reference proteome</keyword>
<evidence type="ECO:0000313" key="12">
    <source>
        <dbReference type="Proteomes" id="UP001056535"/>
    </source>
</evidence>
<dbReference type="PANTHER" id="PTHR30580">
    <property type="entry name" value="PRIMOSOMAL PROTEIN N"/>
    <property type="match status" value="1"/>
</dbReference>
<gene>
    <name evidence="8" type="primary">priA</name>
    <name evidence="11" type="ORF">NF557_09875</name>
</gene>
<protein>
    <recommendedName>
        <fullName evidence="8">Probable replication restart protein PriA</fullName>
    </recommendedName>
    <alternativeName>
        <fullName evidence="8">Putative ATP-dependent DNA helicase PriA</fullName>
    </alternativeName>
</protein>
<evidence type="ECO:0000256" key="6">
    <source>
        <dbReference type="ARBA" id="ARBA00022840"/>
    </source>
</evidence>
<dbReference type="HAMAP" id="MF_00983">
    <property type="entry name" value="PriA"/>
    <property type="match status" value="1"/>
</dbReference>
<feature type="region of interest" description="Disordered" evidence="9">
    <location>
        <begin position="1"/>
        <end position="42"/>
    </location>
</feature>
<evidence type="ECO:0000256" key="9">
    <source>
        <dbReference type="SAM" id="MobiDB-lite"/>
    </source>
</evidence>
<dbReference type="InterPro" id="IPR005259">
    <property type="entry name" value="PriA"/>
</dbReference>
<dbReference type="PANTHER" id="PTHR30580:SF0">
    <property type="entry name" value="PRIMOSOMAL PROTEIN N"/>
    <property type="match status" value="1"/>
</dbReference>
<dbReference type="InterPro" id="IPR041222">
    <property type="entry name" value="PriA_3primeBD"/>
</dbReference>
<sequence>MSGDQEGPPSQESQPTLAGLSVPASPPAGPQRSGTADEVAATDPVAEVAVDSHLAHLDRPFEYSVPATLAQAAQPGVRVRVRFAGRPVDGFVLARKDTAEHTGRLTPLLKVVSDEVVLTPHLARLCRELADHYAGTLADVLRLAVPPRHARAEKATPARRPPAEDEGVTTPSSGHPSLVLSGWEDYPAGAAMLRRIAMGEAPAAAWTALPDAGSAQGWPAALATAVVAARASGRGAIVVTPDHRDLDRLAAALDAALGADSYVRLTADLGPEQRYSAWLRVLRGHTHIVIGSRSAAFAPVQDLGLLAWWDDGDDNLQEPRAPYPHVREILRRRASLSGAGLLVGGYARTPQVQAWVRDGPLREVPGSAVALTATRPRVIVAGEGHQSERDAGAATARLPSVAWRAVKEGLVTGPVLVQVPRRGYLVALSCEDCRTPVRCAHCSGPLRVGRAAGAAECAWCARPDAGRPCRHCGATARRSSVVGEARTAEEVGRAFPGVRVVVSRAGQVLSAVDDRPAVVVATPGAEPVAAGGYAATLLLDGWAMLDRGGLDSGVEALRRWMAAAALTRPGATVVLAGVPPHATLPPVEALVRWDPIWLAVREVEERLVLGLPPARRAASVTGEPATVAAAEQVLTGEPYAARLEVLGPLAVSGGPAEEGGQLRLVVRERPPGAGDVAEQGERRADSAALSTALRDLRAGRSLRKESGGLLVRLDPPDLDI</sequence>
<evidence type="ECO:0000256" key="8">
    <source>
        <dbReference type="HAMAP-Rule" id="MF_00983"/>
    </source>
</evidence>
<feature type="binding site" evidence="8">
    <location>
        <position position="433"/>
    </location>
    <ligand>
        <name>Zn(2+)</name>
        <dbReference type="ChEBI" id="CHEBI:29105"/>
        <label>1</label>
    </ligand>
</feature>
<evidence type="ECO:0000256" key="3">
    <source>
        <dbReference type="ARBA" id="ARBA00022723"/>
    </source>
</evidence>
<dbReference type="SUPFAM" id="SSF52540">
    <property type="entry name" value="P-loop containing nucleoside triphosphate hydrolases"/>
    <property type="match status" value="1"/>
</dbReference>
<keyword evidence="5 8" id="KW-0862">Zinc</keyword>
<evidence type="ECO:0000256" key="4">
    <source>
        <dbReference type="ARBA" id="ARBA00022741"/>
    </source>
</evidence>
<feature type="binding site" evidence="8">
    <location>
        <position position="442"/>
    </location>
    <ligand>
        <name>Zn(2+)</name>
        <dbReference type="ChEBI" id="CHEBI:29105"/>
        <label>2</label>
    </ligand>
</feature>
<dbReference type="InterPro" id="IPR042115">
    <property type="entry name" value="PriA_3primeBD_sf"/>
</dbReference>
<comment type="caution">
    <text evidence="8">As this protein does not have any detectable helicase domains, it probably does not have helicase activity.</text>
</comment>
<comment type="similarity">
    <text evidence="8">Belongs to the helicase family. PriA subfamily.</text>
</comment>
<feature type="binding site" evidence="8">
    <location>
        <position position="472"/>
    </location>
    <ligand>
        <name>Zn(2+)</name>
        <dbReference type="ChEBI" id="CHEBI:29105"/>
        <label>1</label>
    </ligand>
</feature>
<keyword evidence="7 8" id="KW-0238">DNA-binding</keyword>
<evidence type="ECO:0000256" key="2">
    <source>
        <dbReference type="ARBA" id="ARBA00022705"/>
    </source>
</evidence>
<feature type="binding site" evidence="8">
    <location>
        <position position="457"/>
    </location>
    <ligand>
        <name>Zn(2+)</name>
        <dbReference type="ChEBI" id="CHEBI:29105"/>
        <label>2</label>
    </ligand>
</feature>
<dbReference type="Proteomes" id="UP001056535">
    <property type="component" value="Chromosome"/>
</dbReference>
<evidence type="ECO:0000256" key="5">
    <source>
        <dbReference type="ARBA" id="ARBA00022833"/>
    </source>
</evidence>
<keyword evidence="1 8" id="KW-0639">Primosome</keyword>
<feature type="binding site" evidence="8">
    <location>
        <position position="430"/>
    </location>
    <ligand>
        <name>Zn(2+)</name>
        <dbReference type="ChEBI" id="CHEBI:29105"/>
        <label>1</label>
    </ligand>
</feature>
<dbReference type="Gene3D" id="3.40.1440.60">
    <property type="entry name" value="PriA, 3(prime) DNA-binding domain"/>
    <property type="match status" value="1"/>
</dbReference>
<accession>A0ABY4YDV0</accession>
<reference evidence="11" key="1">
    <citation type="submission" date="2022-06" db="EMBL/GenBank/DDBJ databases">
        <title>Ornithinimicrobium JY.X270.</title>
        <authorList>
            <person name="Huang Y."/>
        </authorList>
    </citation>
    <scope>NUCLEOTIDE SEQUENCE</scope>
    <source>
        <strain evidence="11">JY.X270</strain>
    </source>
</reference>
<feature type="binding site" evidence="8">
    <location>
        <position position="439"/>
    </location>
    <ligand>
        <name>Zn(2+)</name>
        <dbReference type="ChEBI" id="CHEBI:29105"/>
        <label>2</label>
    </ligand>
</feature>
<feature type="binding site" evidence="8">
    <location>
        <position position="460"/>
    </location>
    <ligand>
        <name>Zn(2+)</name>
        <dbReference type="ChEBI" id="CHEBI:29105"/>
        <label>2</label>
    </ligand>
</feature>
<name>A0ABY4YDV0_9MICO</name>
<evidence type="ECO:0000259" key="10">
    <source>
        <dbReference type="Pfam" id="PF17764"/>
    </source>
</evidence>
<feature type="binding site" evidence="8">
    <location>
        <position position="469"/>
    </location>
    <ligand>
        <name>Zn(2+)</name>
        <dbReference type="ChEBI" id="CHEBI:29105"/>
        <label>1</label>
    </ligand>
</feature>
<evidence type="ECO:0000256" key="7">
    <source>
        <dbReference type="ARBA" id="ARBA00023125"/>
    </source>
</evidence>
<comment type="cofactor">
    <cofactor evidence="8">
        <name>Zn(2+)</name>
        <dbReference type="ChEBI" id="CHEBI:29105"/>
    </cofactor>
    <text evidence="8">Binds 2 zinc ions per subunit.</text>
</comment>
<keyword evidence="2 8" id="KW-0235">DNA replication</keyword>
<dbReference type="Pfam" id="PF17764">
    <property type="entry name" value="PriA_3primeBD"/>
    <property type="match status" value="1"/>
</dbReference>
<feature type="region of interest" description="Disordered" evidence="9">
    <location>
        <begin position="151"/>
        <end position="176"/>
    </location>
</feature>
<proteinExistence type="inferred from homology"/>
<dbReference type="InterPro" id="IPR027417">
    <property type="entry name" value="P-loop_NTPase"/>
</dbReference>
<organism evidence="11 12">
    <name type="scientific">Ornithinimicrobium cryptoxanthini</name>
    <dbReference type="NCBI Taxonomy" id="2934161"/>
    <lineage>
        <taxon>Bacteria</taxon>
        <taxon>Bacillati</taxon>
        <taxon>Actinomycetota</taxon>
        <taxon>Actinomycetes</taxon>
        <taxon>Micrococcales</taxon>
        <taxon>Ornithinimicrobiaceae</taxon>
        <taxon>Ornithinimicrobium</taxon>
    </lineage>
</organism>